<evidence type="ECO:0000313" key="9">
    <source>
        <dbReference type="Proteomes" id="UP001383192"/>
    </source>
</evidence>
<dbReference type="AlphaFoldDB" id="A0AAW0ECA4"/>
<evidence type="ECO:0000256" key="5">
    <source>
        <dbReference type="PROSITE-ProRule" id="PRU00288"/>
    </source>
</evidence>
<feature type="region of interest" description="Disordered" evidence="6">
    <location>
        <begin position="135"/>
        <end position="230"/>
    </location>
</feature>
<feature type="compositionally biased region" description="Polar residues" evidence="6">
    <location>
        <begin position="140"/>
        <end position="155"/>
    </location>
</feature>
<dbReference type="GO" id="GO:0008270">
    <property type="term" value="F:zinc ion binding"/>
    <property type="evidence" value="ECO:0007669"/>
    <property type="project" value="UniProtKB-KW"/>
</dbReference>
<evidence type="ECO:0000256" key="1">
    <source>
        <dbReference type="ARBA" id="ARBA00022468"/>
    </source>
</evidence>
<organism evidence="8 9">
    <name type="scientific">Paramarasmius palmivorus</name>
    <dbReference type="NCBI Taxonomy" id="297713"/>
    <lineage>
        <taxon>Eukaryota</taxon>
        <taxon>Fungi</taxon>
        <taxon>Dikarya</taxon>
        <taxon>Basidiomycota</taxon>
        <taxon>Agaricomycotina</taxon>
        <taxon>Agaricomycetes</taxon>
        <taxon>Agaricomycetidae</taxon>
        <taxon>Agaricales</taxon>
        <taxon>Marasmiineae</taxon>
        <taxon>Marasmiaceae</taxon>
        <taxon>Paramarasmius</taxon>
    </lineage>
</organism>
<keyword evidence="9" id="KW-1185">Reference proteome</keyword>
<sequence>MANKLAADRNQKLLLELATKPGNDICADCKTRTPRWASHNLGIFICVTCASIHRKIGTHITKVKSLTMDTWTKEQVDRMKEMGNLNSNAIYCPNEVRHPPPPVLMEDERDSELEQYIRSKYEYKRFMDRSALAASKLGPSRSTSSVAPRSQSTPLDNFKAEPTPPPSKLPSSATPSAAPVVAPTRSVSQPIQSIPAAQPRHVSQPAPLTQQQLPPRQTSLAPSNTTEQAKGGVWDDLVSLQAPSTSSSLPLQYSQPPSFNMGMSAPSMMSPNGMNAPFGMNGLSNNPTGMPMGMNANPNMGGLGLQANPNAFQQAQFAQQFPQQQQPFGGLNPMFQQQQQQPPMFAHQPQQIVQSPQPMFAQQQQPQGQFMPGHSPQPMLSTTPQMMMSTTPQMPGGQFTMSPSPQLQQPQQFGGMGMNMGPNMAMGMGFPQQQQQQQPMFNQWGQQQQPFGGQQQWGAM</sequence>
<name>A0AAW0ECA4_9AGAR</name>
<evidence type="ECO:0000313" key="8">
    <source>
        <dbReference type="EMBL" id="KAK7062911.1"/>
    </source>
</evidence>
<feature type="compositionally biased region" description="Polar residues" evidence="6">
    <location>
        <begin position="219"/>
        <end position="228"/>
    </location>
</feature>
<dbReference type="InterPro" id="IPR001164">
    <property type="entry name" value="ArfGAP_dom"/>
</dbReference>
<dbReference type="InterPro" id="IPR037278">
    <property type="entry name" value="ARFGAP/RecO"/>
</dbReference>
<evidence type="ECO:0000259" key="7">
    <source>
        <dbReference type="PROSITE" id="PS50115"/>
    </source>
</evidence>
<evidence type="ECO:0000256" key="2">
    <source>
        <dbReference type="ARBA" id="ARBA00022723"/>
    </source>
</evidence>
<keyword evidence="1" id="KW-0343">GTPase activation</keyword>
<keyword evidence="3 5" id="KW-0863">Zinc-finger</keyword>
<feature type="compositionally biased region" description="Low complexity" evidence="6">
    <location>
        <begin position="169"/>
        <end position="188"/>
    </location>
</feature>
<accession>A0AAW0ECA4</accession>
<keyword evidence="4" id="KW-0862">Zinc</keyword>
<gene>
    <name evidence="8" type="primary">GTS1</name>
    <name evidence="8" type="ORF">VNI00_000409</name>
</gene>
<dbReference type="CDD" id="cd08204">
    <property type="entry name" value="ArfGap"/>
    <property type="match status" value="1"/>
</dbReference>
<keyword evidence="2" id="KW-0479">Metal-binding</keyword>
<evidence type="ECO:0000256" key="6">
    <source>
        <dbReference type="SAM" id="MobiDB-lite"/>
    </source>
</evidence>
<dbReference type="FunFam" id="1.10.220.150:FF:000009">
    <property type="entry name" value="stromal membrane-associated protein 1 isoform X1"/>
    <property type="match status" value="1"/>
</dbReference>
<evidence type="ECO:0000256" key="4">
    <source>
        <dbReference type="ARBA" id="ARBA00022833"/>
    </source>
</evidence>
<dbReference type="InterPro" id="IPR038508">
    <property type="entry name" value="ArfGAP_dom_sf"/>
</dbReference>
<proteinExistence type="predicted"/>
<protein>
    <submittedName>
        <fullName evidence="8">Protein gts1</fullName>
    </submittedName>
</protein>
<dbReference type="PANTHER" id="PTHR45705:SF1">
    <property type="entry name" value="FI20236P1"/>
    <property type="match status" value="1"/>
</dbReference>
<dbReference type="Proteomes" id="UP001383192">
    <property type="component" value="Unassembled WGS sequence"/>
</dbReference>
<reference evidence="8 9" key="1">
    <citation type="submission" date="2024-01" db="EMBL/GenBank/DDBJ databases">
        <title>A draft genome for a cacao thread blight-causing isolate of Paramarasmius palmivorus.</title>
        <authorList>
            <person name="Baruah I.K."/>
            <person name="Bukari Y."/>
            <person name="Amoako-Attah I."/>
            <person name="Meinhardt L.W."/>
            <person name="Bailey B.A."/>
            <person name="Cohen S.P."/>
        </authorList>
    </citation>
    <scope>NUCLEOTIDE SEQUENCE [LARGE SCALE GENOMIC DNA]</scope>
    <source>
        <strain evidence="8 9">GH-12</strain>
    </source>
</reference>
<feature type="domain" description="Arf-GAP" evidence="7">
    <location>
        <begin position="11"/>
        <end position="134"/>
    </location>
</feature>
<dbReference type="SUPFAM" id="SSF57863">
    <property type="entry name" value="ArfGap/RecO-like zinc finger"/>
    <property type="match status" value="1"/>
</dbReference>
<dbReference type="PROSITE" id="PS50115">
    <property type="entry name" value="ARFGAP"/>
    <property type="match status" value="1"/>
</dbReference>
<dbReference type="Gene3D" id="1.10.220.150">
    <property type="entry name" value="Arf GTPase activating protein"/>
    <property type="match status" value="1"/>
</dbReference>
<dbReference type="InterPro" id="IPR051718">
    <property type="entry name" value="ARF_GTPase-activating"/>
</dbReference>
<dbReference type="Pfam" id="PF01412">
    <property type="entry name" value="ArfGap"/>
    <property type="match status" value="1"/>
</dbReference>
<evidence type="ECO:0000256" key="3">
    <source>
        <dbReference type="ARBA" id="ARBA00022771"/>
    </source>
</evidence>
<comment type="caution">
    <text evidence="8">The sequence shown here is derived from an EMBL/GenBank/DDBJ whole genome shotgun (WGS) entry which is preliminary data.</text>
</comment>
<dbReference type="SMART" id="SM00105">
    <property type="entry name" value="ArfGap"/>
    <property type="match status" value="1"/>
</dbReference>
<feature type="compositionally biased region" description="Low complexity" evidence="6">
    <location>
        <begin position="204"/>
        <end position="218"/>
    </location>
</feature>
<dbReference type="GO" id="GO:0005737">
    <property type="term" value="C:cytoplasm"/>
    <property type="evidence" value="ECO:0007669"/>
    <property type="project" value="TreeGrafter"/>
</dbReference>
<dbReference type="PRINTS" id="PR00405">
    <property type="entry name" value="REVINTRACTNG"/>
</dbReference>
<dbReference type="EMBL" id="JAYKXP010000001">
    <property type="protein sequence ID" value="KAK7062911.1"/>
    <property type="molecule type" value="Genomic_DNA"/>
</dbReference>
<dbReference type="PANTHER" id="PTHR45705">
    <property type="entry name" value="FI20236P1"/>
    <property type="match status" value="1"/>
</dbReference>
<dbReference type="GO" id="GO:0005096">
    <property type="term" value="F:GTPase activator activity"/>
    <property type="evidence" value="ECO:0007669"/>
    <property type="project" value="UniProtKB-KW"/>
</dbReference>